<accession>A0A8S3JJU5</accession>
<dbReference type="Proteomes" id="UP000681720">
    <property type="component" value="Unassembled WGS sequence"/>
</dbReference>
<dbReference type="EMBL" id="CAJOBJ010362891">
    <property type="protein sequence ID" value="CAF5219246.1"/>
    <property type="molecule type" value="Genomic_DNA"/>
</dbReference>
<evidence type="ECO:0000313" key="2">
    <source>
        <dbReference type="Proteomes" id="UP000681720"/>
    </source>
</evidence>
<name>A0A8S3JJU5_9BILA</name>
<feature type="non-terminal residue" evidence="1">
    <location>
        <position position="220"/>
    </location>
</feature>
<dbReference type="AlphaFoldDB" id="A0A8S3JJU5"/>
<protein>
    <submittedName>
        <fullName evidence="1">Uncharacterized protein</fullName>
    </submittedName>
</protein>
<feature type="non-terminal residue" evidence="1">
    <location>
        <position position="1"/>
    </location>
</feature>
<gene>
    <name evidence="1" type="ORF">GIL414_LOCUS83380</name>
</gene>
<organism evidence="1 2">
    <name type="scientific">Rotaria magnacalcarata</name>
    <dbReference type="NCBI Taxonomy" id="392030"/>
    <lineage>
        <taxon>Eukaryota</taxon>
        <taxon>Metazoa</taxon>
        <taxon>Spiralia</taxon>
        <taxon>Gnathifera</taxon>
        <taxon>Rotifera</taxon>
        <taxon>Eurotatoria</taxon>
        <taxon>Bdelloidea</taxon>
        <taxon>Philodinida</taxon>
        <taxon>Philodinidae</taxon>
        <taxon>Rotaria</taxon>
    </lineage>
</organism>
<proteinExistence type="predicted"/>
<sequence>QNDLDNDLKIIFKTISASERIRDRCRQFLRRQVTEISNAWCTAALQAHDQKKMEVLVRDGSDDLRKLIDDLIKSGQTMTKEKATEEFDIMWSRKLESINRSFDPQERLKQAVKFVYGNYNIFEKQCLPSHEHILHHLPFITQLSEEPNTKLMIGPIQSHFAQSVSRQQYGALESHWVPSSTNITYTLATIDNFSHLNKQILKDHHTASTLHDDTYDIQAM</sequence>
<reference evidence="1" key="1">
    <citation type="submission" date="2021-02" db="EMBL/GenBank/DDBJ databases">
        <authorList>
            <person name="Nowell W R."/>
        </authorList>
    </citation>
    <scope>NUCLEOTIDE SEQUENCE</scope>
</reference>
<comment type="caution">
    <text evidence="1">The sequence shown here is derived from an EMBL/GenBank/DDBJ whole genome shotgun (WGS) entry which is preliminary data.</text>
</comment>
<evidence type="ECO:0000313" key="1">
    <source>
        <dbReference type="EMBL" id="CAF5219246.1"/>
    </source>
</evidence>